<organism evidence="1 2">
    <name type="scientific">Prevotella aurantiaca</name>
    <dbReference type="NCBI Taxonomy" id="596085"/>
    <lineage>
        <taxon>Bacteria</taxon>
        <taxon>Pseudomonadati</taxon>
        <taxon>Bacteroidota</taxon>
        <taxon>Bacteroidia</taxon>
        <taxon>Bacteroidales</taxon>
        <taxon>Prevotellaceae</taxon>
        <taxon>Prevotella</taxon>
    </lineage>
</organism>
<comment type="caution">
    <text evidence="1">The sequence shown here is derived from an EMBL/GenBank/DDBJ whole genome shotgun (WGS) entry which is preliminary data.</text>
</comment>
<accession>A0A930HNA1</accession>
<proteinExistence type="predicted"/>
<dbReference type="Proteomes" id="UP000771736">
    <property type="component" value="Unassembled WGS sequence"/>
</dbReference>
<evidence type="ECO:0000313" key="1">
    <source>
        <dbReference type="EMBL" id="MBF1384960.1"/>
    </source>
</evidence>
<sequence length="147" mass="16843">MTLTNIALILLTVLCIIWLAKQTKVAFSKPQKYVEPLPYKALSLDEVKDFYSNGELLCRAGYLYYHLDVANAVKEDKAGLFVGYAKVAPQHAGRICIYDLQHTERGYIENQTDLYHNLSVRKQTAVYGFLLRNKANEYYGEVCIKVR</sequence>
<gene>
    <name evidence="1" type="ORF">HXN26_08970</name>
</gene>
<reference evidence="1" key="1">
    <citation type="submission" date="2020-04" db="EMBL/GenBank/DDBJ databases">
        <title>Deep metagenomics examines the oral microbiome during advanced dental caries in children, revealing novel taxa and co-occurrences with host molecules.</title>
        <authorList>
            <person name="Baker J.L."/>
            <person name="Morton J.T."/>
            <person name="Dinis M."/>
            <person name="Alvarez R."/>
            <person name="Tran N.C."/>
            <person name="Knight R."/>
            <person name="Edlund A."/>
        </authorList>
    </citation>
    <scope>NUCLEOTIDE SEQUENCE</scope>
    <source>
        <strain evidence="1">JCVI_44_bin.5</strain>
    </source>
</reference>
<dbReference type="EMBL" id="JABZSJ010000055">
    <property type="protein sequence ID" value="MBF1384960.1"/>
    <property type="molecule type" value="Genomic_DNA"/>
</dbReference>
<dbReference type="RefSeq" id="WP_273160792.1">
    <property type="nucleotide sequence ID" value="NZ_JABZSJ010000055.1"/>
</dbReference>
<protein>
    <submittedName>
        <fullName evidence="1">Uncharacterized protein</fullName>
    </submittedName>
</protein>
<evidence type="ECO:0000313" key="2">
    <source>
        <dbReference type="Proteomes" id="UP000771736"/>
    </source>
</evidence>
<dbReference type="AlphaFoldDB" id="A0A930HNA1"/>
<name>A0A930HNA1_9BACT</name>